<dbReference type="WBParaSite" id="SVE_0612100.1">
    <property type="protein sequence ID" value="SVE_0612100.1"/>
    <property type="gene ID" value="SVE_0612100"/>
</dbReference>
<sequence>MTALQSNHNVANRAAIKTRFKTALDNHWPELTTKYTDIENETSLNPFQKEISLFVRKKAAGEKNPDNTVVTQPVKQVTNEDAPKNISGCPYFTHMLESLRTKVGLPTGLATQILSGKIWTEYVNSVSDNFQSLKIVDSWALSNSRYERSLSTRDKHERYDVDIISLIDTNEVDLEDLSQIKFLLILVSGNTAAGEEFMKISVAYASERSSYDASYKRMTQVENFVLKSSLVNKYSIELPYIICSNNLENCESLAESVCFVSRSTDEKTLMADILVASASLINYYNTWFLPEEILYVVCPNISQNMVKSLFNQYYYDCHPSLTMKGGLLFNIFSTFLESRVN</sequence>
<organism evidence="1 2">
    <name type="scientific">Strongyloides venezuelensis</name>
    <name type="common">Threadworm</name>
    <dbReference type="NCBI Taxonomy" id="75913"/>
    <lineage>
        <taxon>Eukaryota</taxon>
        <taxon>Metazoa</taxon>
        <taxon>Ecdysozoa</taxon>
        <taxon>Nematoda</taxon>
        <taxon>Chromadorea</taxon>
        <taxon>Rhabditida</taxon>
        <taxon>Tylenchina</taxon>
        <taxon>Panagrolaimomorpha</taxon>
        <taxon>Strongyloidoidea</taxon>
        <taxon>Strongyloididae</taxon>
        <taxon>Strongyloides</taxon>
    </lineage>
</organism>
<reference evidence="1" key="1">
    <citation type="submission" date="2014-07" db="EMBL/GenBank/DDBJ databases">
        <authorList>
            <person name="Martin A.A"/>
            <person name="De Silva N."/>
        </authorList>
    </citation>
    <scope>NUCLEOTIDE SEQUENCE</scope>
</reference>
<proteinExistence type="predicted"/>
<reference evidence="2" key="2">
    <citation type="submission" date="2015-08" db="UniProtKB">
        <authorList>
            <consortium name="WormBaseParasite"/>
        </authorList>
    </citation>
    <scope>IDENTIFICATION</scope>
</reference>
<name>A0A0K0FBB3_STRVS</name>
<keyword evidence="1" id="KW-1185">Reference proteome</keyword>
<dbReference type="Proteomes" id="UP000035680">
    <property type="component" value="Unassembled WGS sequence"/>
</dbReference>
<accession>A0A0K0FBB3</accession>
<evidence type="ECO:0000313" key="2">
    <source>
        <dbReference type="WBParaSite" id="SVE_0612100.1"/>
    </source>
</evidence>
<evidence type="ECO:0000313" key="1">
    <source>
        <dbReference type="Proteomes" id="UP000035680"/>
    </source>
</evidence>
<dbReference type="AlphaFoldDB" id="A0A0K0FBB3"/>
<protein>
    <submittedName>
        <fullName evidence="2">Dimer_Tnp_hAT domain-containing protein</fullName>
    </submittedName>
</protein>